<dbReference type="InterPro" id="IPR002037">
    <property type="entry name" value="Glyco_hydro_8"/>
</dbReference>
<feature type="signal peptide" evidence="4">
    <location>
        <begin position="1"/>
        <end position="28"/>
    </location>
</feature>
<evidence type="ECO:0000256" key="2">
    <source>
        <dbReference type="ARBA" id="ARBA00022801"/>
    </source>
</evidence>
<sequence>MRRKQLGLPIVVLGVVAALTSPATPAAAAATRYEAESATISQGVVESNHTGFSGTGFVNYDNVVGSSVQWSVTAATAGAATIVLRYANGTTTNRPMDIAVNGTVVAAATAFGSTTNWDTWQSKTITATLNAGTNTIRATATTANGGPNVDWLSVDAGTTPPTGPAVPFGSHLFPYQAGTLKPTGSQSTLDQAVVTYYNKWKAAFVKQNCGNGWYEIISPDADHPYVAEAQGYGMVIVATMAGADANAKTVFDGMVKYMLAHPSVHNPDLLAAEQDTACKSVNGSDSATDGDLDVAYGLLLADKQWGSAGTYNYKQLAIRHINAIKANEVNPTTHLLLLGDWSTPGDSLYWTTRPSDFMIDHFRAFRAATGDTAWDTIRTAHQNLITNLQAQYASGTGLLPDFVVNTNTTPKPAPGEVLEDPNDGKYFWNSCRTPWRIGADAVTSGDAASLASARKLNTWVRGKTGGNPNSIAVGYSLSGSAISSGSEPAFFAPFAVAALTDPGGQAWLDALWTKMVNTSFTSNDYYSTSIQLQVMIVASGNFWAP</sequence>
<evidence type="ECO:0000259" key="5">
    <source>
        <dbReference type="PROSITE" id="PS51175"/>
    </source>
</evidence>
<dbReference type="Proteomes" id="UP001501470">
    <property type="component" value="Unassembled WGS sequence"/>
</dbReference>
<accession>A0ABP4NZP4</accession>
<comment type="similarity">
    <text evidence="1">Belongs to the glycosyl hydrolase 8 (cellulase D) family.</text>
</comment>
<dbReference type="InterPro" id="IPR012341">
    <property type="entry name" value="6hp_glycosidase-like_sf"/>
</dbReference>
<dbReference type="Pfam" id="PF01270">
    <property type="entry name" value="Glyco_hydro_8"/>
    <property type="match status" value="1"/>
</dbReference>
<reference evidence="7" key="1">
    <citation type="journal article" date="2019" name="Int. J. Syst. Evol. Microbiol.">
        <title>The Global Catalogue of Microorganisms (GCM) 10K type strain sequencing project: providing services to taxonomists for standard genome sequencing and annotation.</title>
        <authorList>
            <consortium name="The Broad Institute Genomics Platform"/>
            <consortium name="The Broad Institute Genome Sequencing Center for Infectious Disease"/>
            <person name="Wu L."/>
            <person name="Ma J."/>
        </authorList>
    </citation>
    <scope>NUCLEOTIDE SEQUENCE [LARGE SCALE GENOMIC DNA]</scope>
    <source>
        <strain evidence="7">JCM 15933</strain>
    </source>
</reference>
<dbReference type="PROSITE" id="PS51175">
    <property type="entry name" value="CBM6"/>
    <property type="match status" value="1"/>
</dbReference>
<dbReference type="SUPFAM" id="SSF49785">
    <property type="entry name" value="Galactose-binding domain-like"/>
    <property type="match status" value="1"/>
</dbReference>
<dbReference type="SUPFAM" id="SSF48208">
    <property type="entry name" value="Six-hairpin glycosidases"/>
    <property type="match status" value="1"/>
</dbReference>
<feature type="chain" id="PRO_5045085457" description="CBM6 domain-containing protein" evidence="4">
    <location>
        <begin position="29"/>
        <end position="545"/>
    </location>
</feature>
<evidence type="ECO:0000256" key="4">
    <source>
        <dbReference type="SAM" id="SignalP"/>
    </source>
</evidence>
<dbReference type="EMBL" id="BAAAQD010000042">
    <property type="protein sequence ID" value="GAA1569395.1"/>
    <property type="molecule type" value="Genomic_DNA"/>
</dbReference>
<gene>
    <name evidence="6" type="ORF">GCM10009827_108960</name>
</gene>
<evidence type="ECO:0000256" key="1">
    <source>
        <dbReference type="ARBA" id="ARBA00009209"/>
    </source>
</evidence>
<dbReference type="PRINTS" id="PR00735">
    <property type="entry name" value="GLHYDRLASE8"/>
</dbReference>
<name>A0ABP4NZP4_9ACTN</name>
<keyword evidence="7" id="KW-1185">Reference proteome</keyword>
<evidence type="ECO:0000313" key="6">
    <source>
        <dbReference type="EMBL" id="GAA1569395.1"/>
    </source>
</evidence>
<proteinExistence type="inferred from homology"/>
<evidence type="ECO:0000313" key="7">
    <source>
        <dbReference type="Proteomes" id="UP001501470"/>
    </source>
</evidence>
<keyword evidence="3" id="KW-0326">Glycosidase</keyword>
<dbReference type="InterPro" id="IPR008928">
    <property type="entry name" value="6-hairpin_glycosidase_sf"/>
</dbReference>
<dbReference type="CDD" id="cd04082">
    <property type="entry name" value="CBM35_pectate_lyase-like"/>
    <property type="match status" value="1"/>
</dbReference>
<dbReference type="InterPro" id="IPR008979">
    <property type="entry name" value="Galactose-bd-like_sf"/>
</dbReference>
<organism evidence="6 7">
    <name type="scientific">Dactylosporangium maewongense</name>
    <dbReference type="NCBI Taxonomy" id="634393"/>
    <lineage>
        <taxon>Bacteria</taxon>
        <taxon>Bacillati</taxon>
        <taxon>Actinomycetota</taxon>
        <taxon>Actinomycetes</taxon>
        <taxon>Micromonosporales</taxon>
        <taxon>Micromonosporaceae</taxon>
        <taxon>Dactylosporangium</taxon>
    </lineage>
</organism>
<protein>
    <recommendedName>
        <fullName evidence="5">CBM6 domain-containing protein</fullName>
    </recommendedName>
</protein>
<dbReference type="Gene3D" id="1.50.10.10">
    <property type="match status" value="1"/>
</dbReference>
<dbReference type="Pfam" id="PF16990">
    <property type="entry name" value="CBM_35"/>
    <property type="match status" value="1"/>
</dbReference>
<keyword evidence="4" id="KW-0732">Signal</keyword>
<dbReference type="InterPro" id="IPR005084">
    <property type="entry name" value="CBM6"/>
</dbReference>
<feature type="domain" description="CBM6" evidence="5">
    <location>
        <begin position="31"/>
        <end position="155"/>
    </location>
</feature>
<dbReference type="RefSeq" id="WP_344513911.1">
    <property type="nucleotide sequence ID" value="NZ_BAAAQD010000042.1"/>
</dbReference>
<keyword evidence="2" id="KW-0378">Hydrolase</keyword>
<dbReference type="Gene3D" id="2.60.120.260">
    <property type="entry name" value="Galactose-binding domain-like"/>
    <property type="match status" value="1"/>
</dbReference>
<comment type="caution">
    <text evidence="6">The sequence shown here is derived from an EMBL/GenBank/DDBJ whole genome shotgun (WGS) entry which is preliminary data.</text>
</comment>
<evidence type="ECO:0000256" key="3">
    <source>
        <dbReference type="ARBA" id="ARBA00023295"/>
    </source>
</evidence>